<dbReference type="InterPro" id="IPR037523">
    <property type="entry name" value="VOC_core"/>
</dbReference>
<dbReference type="EMBL" id="LFZO01000182">
    <property type="protein sequence ID" value="KXT11779.1"/>
    <property type="molecule type" value="Genomic_DNA"/>
</dbReference>
<dbReference type="Proteomes" id="UP000073492">
    <property type="component" value="Unassembled WGS sequence"/>
</dbReference>
<dbReference type="AlphaFoldDB" id="A0A139IAV7"/>
<dbReference type="OrthoDB" id="5371818at2759"/>
<dbReference type="Pfam" id="PF00903">
    <property type="entry name" value="Glyoxalase"/>
    <property type="match status" value="1"/>
</dbReference>
<feature type="region of interest" description="Disordered" evidence="1">
    <location>
        <begin position="177"/>
        <end position="212"/>
    </location>
</feature>
<gene>
    <name evidence="3" type="ORF">AC579_9234</name>
</gene>
<dbReference type="SUPFAM" id="SSF54593">
    <property type="entry name" value="Glyoxalase/Bleomycin resistance protein/Dihydroxybiphenyl dioxygenase"/>
    <property type="match status" value="1"/>
</dbReference>
<dbReference type="InterPro" id="IPR004360">
    <property type="entry name" value="Glyas_Fos-R_dOase_dom"/>
</dbReference>
<comment type="caution">
    <text evidence="3">The sequence shown here is derived from an EMBL/GenBank/DDBJ whole genome shotgun (WGS) entry which is preliminary data.</text>
</comment>
<name>A0A139IAV7_9PEZI</name>
<sequence length="212" mass="23178">MKMATNGNAQKVISPSKLAHIVLRTNNFAKMKWYYETFLGGHSVYANEGMAFITYDDEHHRIALLSNPSLGDNTGSTSGLEHIAFTFNSLEDLCTAYKQRKALGITPGWCVNHGPTTSMYYKDPDGNQIETQFDNFGTAEEATAMMQSPAFHENALGADFDPEELCRRVEAGESVASIAKRQDVGPRGPDDFGALREKMNASQTGPVADTSA</sequence>
<keyword evidence="4" id="KW-1185">Reference proteome</keyword>
<evidence type="ECO:0000256" key="1">
    <source>
        <dbReference type="SAM" id="MobiDB-lite"/>
    </source>
</evidence>
<feature type="compositionally biased region" description="Basic and acidic residues" evidence="1">
    <location>
        <begin position="180"/>
        <end position="199"/>
    </location>
</feature>
<dbReference type="InterPro" id="IPR029068">
    <property type="entry name" value="Glyas_Bleomycin-R_OHBP_Dase"/>
</dbReference>
<accession>A0A139IAV7</accession>
<evidence type="ECO:0000313" key="4">
    <source>
        <dbReference type="Proteomes" id="UP000073492"/>
    </source>
</evidence>
<dbReference type="Gene3D" id="3.10.180.10">
    <property type="entry name" value="2,3-Dihydroxybiphenyl 1,2-Dioxygenase, domain 1"/>
    <property type="match status" value="1"/>
</dbReference>
<organism evidence="3 4">
    <name type="scientific">Pseudocercospora musae</name>
    <dbReference type="NCBI Taxonomy" id="113226"/>
    <lineage>
        <taxon>Eukaryota</taxon>
        <taxon>Fungi</taxon>
        <taxon>Dikarya</taxon>
        <taxon>Ascomycota</taxon>
        <taxon>Pezizomycotina</taxon>
        <taxon>Dothideomycetes</taxon>
        <taxon>Dothideomycetidae</taxon>
        <taxon>Mycosphaerellales</taxon>
        <taxon>Mycosphaerellaceae</taxon>
        <taxon>Pseudocercospora</taxon>
    </lineage>
</organism>
<dbReference type="PROSITE" id="PS51819">
    <property type="entry name" value="VOC"/>
    <property type="match status" value="1"/>
</dbReference>
<proteinExistence type="predicted"/>
<feature type="domain" description="VOC" evidence="2">
    <location>
        <begin position="17"/>
        <end position="134"/>
    </location>
</feature>
<feature type="compositionally biased region" description="Polar residues" evidence="1">
    <location>
        <begin position="200"/>
        <end position="212"/>
    </location>
</feature>
<evidence type="ECO:0000313" key="3">
    <source>
        <dbReference type="EMBL" id="KXT11779.1"/>
    </source>
</evidence>
<protein>
    <recommendedName>
        <fullName evidence="2">VOC domain-containing protein</fullName>
    </recommendedName>
</protein>
<reference evidence="3 4" key="1">
    <citation type="submission" date="2015-07" db="EMBL/GenBank/DDBJ databases">
        <title>Comparative genomics of the Sigatoka disease complex on banana suggests a link between parallel evolutionary changes in Pseudocercospora fijiensis and Pseudocercospora eumusae and increased virulence on the banana host.</title>
        <authorList>
            <person name="Chang T.-C."/>
            <person name="Salvucci A."/>
            <person name="Crous P.W."/>
            <person name="Stergiopoulos I."/>
        </authorList>
    </citation>
    <scope>NUCLEOTIDE SEQUENCE [LARGE SCALE GENOMIC DNA]</scope>
    <source>
        <strain evidence="3 4">CBS 116634</strain>
    </source>
</reference>
<evidence type="ECO:0000259" key="2">
    <source>
        <dbReference type="PROSITE" id="PS51819"/>
    </source>
</evidence>